<evidence type="ECO:0000313" key="2">
    <source>
        <dbReference type="Proteomes" id="UP000502196"/>
    </source>
</evidence>
<gene>
    <name evidence="1" type="ORF">COOX1_3215</name>
</gene>
<dbReference type="Proteomes" id="UP000502196">
    <property type="component" value="Chromosome"/>
</dbReference>
<protein>
    <submittedName>
        <fullName evidence="1">Uncharacterized protein</fullName>
    </submittedName>
</protein>
<organism evidence="1 2">
    <name type="scientific">Kyrpidia spormannii</name>
    <dbReference type="NCBI Taxonomy" id="2055160"/>
    <lineage>
        <taxon>Bacteria</taxon>
        <taxon>Bacillati</taxon>
        <taxon>Bacillota</taxon>
        <taxon>Bacilli</taxon>
        <taxon>Bacillales</taxon>
        <taxon>Alicyclobacillaceae</taxon>
        <taxon>Kyrpidia</taxon>
    </lineage>
</organism>
<dbReference type="EMBL" id="LR792683">
    <property type="protein sequence ID" value="CAB3395969.1"/>
    <property type="molecule type" value="Genomic_DNA"/>
</dbReference>
<accession>A0A6F9EHS9</accession>
<evidence type="ECO:0000313" key="1">
    <source>
        <dbReference type="EMBL" id="CAB3395969.1"/>
    </source>
</evidence>
<name>A0A6F9EHS9_9BACL</name>
<reference evidence="1 2" key="1">
    <citation type="submission" date="2020-04" db="EMBL/GenBank/DDBJ databases">
        <authorList>
            <person name="Hogendoorn C."/>
        </authorList>
    </citation>
    <scope>NUCLEOTIDE SEQUENCE [LARGE SCALE GENOMIC DNA]</scope>
    <source>
        <strain evidence="1">COOX1</strain>
    </source>
</reference>
<proteinExistence type="predicted"/>
<sequence length="56" mass="6206">MDVVYGNVTGDHCRTIDQAIFPAIPAVLKQPDGEKPAVPRSMLRDALRTVTQQWAQ</sequence>
<dbReference type="AlphaFoldDB" id="A0A6F9EHS9"/>